<dbReference type="STRING" id="1450538.A0A2V5GZE5"/>
<keyword evidence="2" id="KW-0843">Virulence</keyword>
<dbReference type="InterPro" id="IPR053214">
    <property type="entry name" value="LysM12-like"/>
</dbReference>
<feature type="signal peptide" evidence="3">
    <location>
        <begin position="1"/>
        <end position="19"/>
    </location>
</feature>
<evidence type="ECO:0000256" key="1">
    <source>
        <dbReference type="ARBA" id="ARBA00022669"/>
    </source>
</evidence>
<organism evidence="5 6">
    <name type="scientific">Aspergillus violaceofuscus (strain CBS 115571)</name>
    <dbReference type="NCBI Taxonomy" id="1450538"/>
    <lineage>
        <taxon>Eukaryota</taxon>
        <taxon>Fungi</taxon>
        <taxon>Dikarya</taxon>
        <taxon>Ascomycota</taxon>
        <taxon>Pezizomycotina</taxon>
        <taxon>Eurotiomycetes</taxon>
        <taxon>Eurotiomycetidae</taxon>
        <taxon>Eurotiales</taxon>
        <taxon>Aspergillaceae</taxon>
        <taxon>Aspergillus</taxon>
    </lineage>
</organism>
<dbReference type="EMBL" id="KZ825162">
    <property type="protein sequence ID" value="PYI16969.1"/>
    <property type="molecule type" value="Genomic_DNA"/>
</dbReference>
<evidence type="ECO:0000313" key="6">
    <source>
        <dbReference type="Proteomes" id="UP000249829"/>
    </source>
</evidence>
<protein>
    <recommendedName>
        <fullName evidence="4">LysM domain-containing protein</fullName>
    </recommendedName>
</protein>
<feature type="chain" id="PRO_5015890507" description="LysM domain-containing protein" evidence="3">
    <location>
        <begin position="20"/>
        <end position="106"/>
    </location>
</feature>
<dbReference type="InterPro" id="IPR036779">
    <property type="entry name" value="LysM_dom_sf"/>
</dbReference>
<reference evidence="5 6" key="1">
    <citation type="submission" date="2018-02" db="EMBL/GenBank/DDBJ databases">
        <title>The genomes of Aspergillus section Nigri reveals drivers in fungal speciation.</title>
        <authorList>
            <consortium name="DOE Joint Genome Institute"/>
            <person name="Vesth T.C."/>
            <person name="Nybo J."/>
            <person name="Theobald S."/>
            <person name="Brandl J."/>
            <person name="Frisvad J.C."/>
            <person name="Nielsen K.F."/>
            <person name="Lyhne E.K."/>
            <person name="Kogle M.E."/>
            <person name="Kuo A."/>
            <person name="Riley R."/>
            <person name="Clum A."/>
            <person name="Nolan M."/>
            <person name="Lipzen A."/>
            <person name="Salamov A."/>
            <person name="Henrissat B."/>
            <person name="Wiebenga A."/>
            <person name="De vries R.P."/>
            <person name="Grigoriev I.V."/>
            <person name="Mortensen U.H."/>
            <person name="Andersen M.R."/>
            <person name="Baker S.E."/>
        </authorList>
    </citation>
    <scope>NUCLEOTIDE SEQUENCE [LARGE SCALE GENOMIC DNA]</scope>
    <source>
        <strain evidence="5 6">CBS 115571</strain>
    </source>
</reference>
<sequence length="106" mass="11307">MSFFSSLVVFSALLAGVLGSDTCSYIEAEFESYNALTTALCNSNALQPGQYVCCSSGSLPDFSPKPYANGTCYTYTISSGDDCTDIAKANQMNATKIATYNEETWG</sequence>
<proteinExistence type="predicted"/>
<evidence type="ECO:0000256" key="2">
    <source>
        <dbReference type="ARBA" id="ARBA00023026"/>
    </source>
</evidence>
<dbReference type="CDD" id="cd00118">
    <property type="entry name" value="LysM"/>
    <property type="match status" value="1"/>
</dbReference>
<keyword evidence="3" id="KW-0732">Signal</keyword>
<dbReference type="Pfam" id="PF01476">
    <property type="entry name" value="LysM"/>
    <property type="match status" value="1"/>
</dbReference>
<dbReference type="PANTHER" id="PTHR47700:SF2">
    <property type="entry name" value="CHITINASE"/>
    <property type="match status" value="1"/>
</dbReference>
<gene>
    <name evidence="5" type="ORF">BO99DRAFT_434965</name>
</gene>
<name>A0A2V5GZE5_ASPV1</name>
<dbReference type="Gene3D" id="3.10.350.10">
    <property type="entry name" value="LysM domain"/>
    <property type="match status" value="1"/>
</dbReference>
<evidence type="ECO:0000256" key="3">
    <source>
        <dbReference type="SAM" id="SignalP"/>
    </source>
</evidence>
<evidence type="ECO:0000313" key="5">
    <source>
        <dbReference type="EMBL" id="PYI16969.1"/>
    </source>
</evidence>
<dbReference type="GO" id="GO:0008061">
    <property type="term" value="F:chitin binding"/>
    <property type="evidence" value="ECO:0007669"/>
    <property type="project" value="UniProtKB-KW"/>
</dbReference>
<accession>A0A2V5GZE5</accession>
<dbReference type="AlphaFoldDB" id="A0A2V5GZE5"/>
<keyword evidence="1" id="KW-0147">Chitin-binding</keyword>
<dbReference type="PANTHER" id="PTHR47700">
    <property type="entry name" value="V CHITINASE, PUTATIVE (AFU_ORTHOLOGUE AFUA_6G13720)-RELATED"/>
    <property type="match status" value="1"/>
</dbReference>
<keyword evidence="6" id="KW-1185">Reference proteome</keyword>
<dbReference type="InterPro" id="IPR018392">
    <property type="entry name" value="LysM"/>
</dbReference>
<evidence type="ECO:0000259" key="4">
    <source>
        <dbReference type="Pfam" id="PF01476"/>
    </source>
</evidence>
<feature type="domain" description="LysM" evidence="4">
    <location>
        <begin position="75"/>
        <end position="101"/>
    </location>
</feature>
<dbReference type="Proteomes" id="UP000249829">
    <property type="component" value="Unassembled WGS sequence"/>
</dbReference>